<dbReference type="OrthoDB" id="10443874at2759"/>
<dbReference type="EMBL" id="PDLM01000017">
    <property type="protein sequence ID" value="RDW58900.1"/>
    <property type="molecule type" value="Genomic_DNA"/>
</dbReference>
<keyword evidence="2" id="KW-1185">Reference proteome</keyword>
<organism evidence="1 2">
    <name type="scientific">Coleophoma cylindrospora</name>
    <dbReference type="NCBI Taxonomy" id="1849047"/>
    <lineage>
        <taxon>Eukaryota</taxon>
        <taxon>Fungi</taxon>
        <taxon>Dikarya</taxon>
        <taxon>Ascomycota</taxon>
        <taxon>Pezizomycotina</taxon>
        <taxon>Leotiomycetes</taxon>
        <taxon>Helotiales</taxon>
        <taxon>Dermateaceae</taxon>
        <taxon>Coleophoma</taxon>
    </lineage>
</organism>
<accession>A0A3D8QB77</accession>
<protein>
    <submittedName>
        <fullName evidence="1">Uncharacterized protein</fullName>
    </submittedName>
</protein>
<dbReference type="AlphaFoldDB" id="A0A3D8QB77"/>
<sequence>MRAQQSAEIVSKGQIFEVPTGLLRELNQLTAAAHGVVANESPANVATLAAAQKAFASRTSVVRKELADKSKMLKDNPWPLVLEALDKLGDRIVNELQANNQQFTGCLQTSTEKIIAVTFPSVFLLATR</sequence>
<name>A0A3D8QB77_9HELO</name>
<reference evidence="1 2" key="1">
    <citation type="journal article" date="2018" name="IMA Fungus">
        <title>IMA Genome-F 9: Draft genome sequence of Annulohypoxylon stygium, Aspergillus mulundensis, Berkeleyomyces basicola (syn. Thielaviopsis basicola), Ceratocystis smalleyi, two Cercospora beticola strains, Coleophoma cylindrospora, Fusarium fracticaudum, Phialophora cf. hyalina, and Morchella septimelata.</title>
        <authorList>
            <person name="Wingfield B.D."/>
            <person name="Bills G.F."/>
            <person name="Dong Y."/>
            <person name="Huang W."/>
            <person name="Nel W.J."/>
            <person name="Swalarsk-Parry B.S."/>
            <person name="Vaghefi N."/>
            <person name="Wilken P.M."/>
            <person name="An Z."/>
            <person name="de Beer Z.W."/>
            <person name="De Vos L."/>
            <person name="Chen L."/>
            <person name="Duong T.A."/>
            <person name="Gao Y."/>
            <person name="Hammerbacher A."/>
            <person name="Kikkert J.R."/>
            <person name="Li Y."/>
            <person name="Li H."/>
            <person name="Li K."/>
            <person name="Li Q."/>
            <person name="Liu X."/>
            <person name="Ma X."/>
            <person name="Naidoo K."/>
            <person name="Pethybridge S.J."/>
            <person name="Sun J."/>
            <person name="Steenkamp E.T."/>
            <person name="van der Nest M.A."/>
            <person name="van Wyk S."/>
            <person name="Wingfield M.J."/>
            <person name="Xiong C."/>
            <person name="Yue Q."/>
            <person name="Zhang X."/>
        </authorList>
    </citation>
    <scope>NUCLEOTIDE SEQUENCE [LARGE SCALE GENOMIC DNA]</scope>
    <source>
        <strain evidence="1 2">BP6252</strain>
    </source>
</reference>
<evidence type="ECO:0000313" key="1">
    <source>
        <dbReference type="EMBL" id="RDW58900.1"/>
    </source>
</evidence>
<gene>
    <name evidence="1" type="ORF">BP6252_13376</name>
</gene>
<dbReference type="Proteomes" id="UP000256645">
    <property type="component" value="Unassembled WGS sequence"/>
</dbReference>
<proteinExistence type="predicted"/>
<evidence type="ECO:0000313" key="2">
    <source>
        <dbReference type="Proteomes" id="UP000256645"/>
    </source>
</evidence>
<comment type="caution">
    <text evidence="1">The sequence shown here is derived from an EMBL/GenBank/DDBJ whole genome shotgun (WGS) entry which is preliminary data.</text>
</comment>